<dbReference type="PANTHER" id="PTHR30562:SF1">
    <property type="entry name" value="UVRABC SYSTEM PROTEIN C"/>
    <property type="match status" value="1"/>
</dbReference>
<dbReference type="InterPro" id="IPR001943">
    <property type="entry name" value="UVR_dom"/>
</dbReference>
<dbReference type="InterPro" id="IPR000305">
    <property type="entry name" value="GIY-YIG_endonuc"/>
</dbReference>
<dbReference type="PANTHER" id="PTHR30562">
    <property type="entry name" value="UVRC/OXIDOREDUCTASE"/>
    <property type="match status" value="1"/>
</dbReference>
<keyword evidence="4 7" id="KW-0267">Excision nuclease</keyword>
<organism evidence="11 12">
    <name type="scientific">Deferribacter desulfuricans (strain DSM 14783 / JCM 11476 / NBRC 101012 / SSM1)</name>
    <dbReference type="NCBI Taxonomy" id="639282"/>
    <lineage>
        <taxon>Bacteria</taxon>
        <taxon>Pseudomonadati</taxon>
        <taxon>Deferribacterota</taxon>
        <taxon>Deferribacteres</taxon>
        <taxon>Deferribacterales</taxon>
        <taxon>Deferribacteraceae</taxon>
        <taxon>Deferribacter</taxon>
    </lineage>
</organism>
<dbReference type="Pfam" id="PF02151">
    <property type="entry name" value="UVR"/>
    <property type="match status" value="1"/>
</dbReference>
<dbReference type="SMART" id="SM00465">
    <property type="entry name" value="GIYc"/>
    <property type="match status" value="1"/>
</dbReference>
<evidence type="ECO:0000256" key="3">
    <source>
        <dbReference type="ARBA" id="ARBA00022769"/>
    </source>
</evidence>
<dbReference type="CDD" id="cd10434">
    <property type="entry name" value="GIY-YIG_UvrC_Cho"/>
    <property type="match status" value="1"/>
</dbReference>
<evidence type="ECO:0000259" key="9">
    <source>
        <dbReference type="PROSITE" id="PS50164"/>
    </source>
</evidence>
<dbReference type="Pfam" id="PF08459">
    <property type="entry name" value="UvrC_RNaseH_dom"/>
    <property type="match status" value="1"/>
</dbReference>
<dbReference type="InterPro" id="IPR003583">
    <property type="entry name" value="Hlx-hairpin-Hlx_DNA-bd_motif"/>
</dbReference>
<comment type="function">
    <text evidence="7">The UvrABC repair system catalyzes the recognition and processing of DNA lesions. UvrC both incises the 5' and 3' sides of the lesion. The N-terminal half is responsible for the 3' incision and the C-terminal half is responsible for the 5' incision.</text>
</comment>
<evidence type="ECO:0000259" key="8">
    <source>
        <dbReference type="PROSITE" id="PS50151"/>
    </source>
</evidence>
<dbReference type="SUPFAM" id="SSF47781">
    <property type="entry name" value="RuvA domain 2-like"/>
    <property type="match status" value="1"/>
</dbReference>
<dbReference type="SUPFAM" id="SSF82771">
    <property type="entry name" value="GIY-YIG endonuclease"/>
    <property type="match status" value="1"/>
</dbReference>
<evidence type="ECO:0000256" key="2">
    <source>
        <dbReference type="ARBA" id="ARBA00022763"/>
    </source>
</evidence>
<keyword evidence="5 7" id="KW-0234">DNA repair</keyword>
<evidence type="ECO:0000313" key="12">
    <source>
        <dbReference type="Proteomes" id="UP000001520"/>
    </source>
</evidence>
<dbReference type="STRING" id="639282.DEFDS_1848"/>
<evidence type="ECO:0000256" key="4">
    <source>
        <dbReference type="ARBA" id="ARBA00022881"/>
    </source>
</evidence>
<dbReference type="Gene3D" id="4.10.860.10">
    <property type="entry name" value="UVR domain"/>
    <property type="match status" value="1"/>
</dbReference>
<dbReference type="Proteomes" id="UP000001520">
    <property type="component" value="Chromosome"/>
</dbReference>
<dbReference type="Gene3D" id="1.10.150.20">
    <property type="entry name" value="5' to 3' exonuclease, C-terminal subdomain"/>
    <property type="match status" value="1"/>
</dbReference>
<feature type="domain" description="UvrC family homology region profile" evidence="10">
    <location>
        <begin position="267"/>
        <end position="471"/>
    </location>
</feature>
<dbReference type="InterPro" id="IPR001162">
    <property type="entry name" value="UvrC_RNase_H_dom"/>
</dbReference>
<feature type="domain" description="GIY-YIG" evidence="9">
    <location>
        <begin position="17"/>
        <end position="94"/>
    </location>
</feature>
<gene>
    <name evidence="7 11" type="primary">uvrC</name>
    <name evidence="11" type="ordered locus">DEFDS_1848</name>
</gene>
<dbReference type="GO" id="GO:0009380">
    <property type="term" value="C:excinuclease repair complex"/>
    <property type="evidence" value="ECO:0007669"/>
    <property type="project" value="InterPro"/>
</dbReference>
<evidence type="ECO:0000313" key="11">
    <source>
        <dbReference type="EMBL" id="BAI81303.1"/>
    </source>
</evidence>
<dbReference type="Gene3D" id="3.40.1440.10">
    <property type="entry name" value="GIY-YIG endonuclease"/>
    <property type="match status" value="1"/>
</dbReference>
<dbReference type="eggNOG" id="COG0322">
    <property type="taxonomic scope" value="Bacteria"/>
</dbReference>
<dbReference type="InterPro" id="IPR035901">
    <property type="entry name" value="GIY-YIG_endonuc_sf"/>
</dbReference>
<keyword evidence="1 7" id="KW-0963">Cytoplasm</keyword>
<dbReference type="InterPro" id="IPR036876">
    <property type="entry name" value="UVR_dom_sf"/>
</dbReference>
<reference evidence="11 12" key="1">
    <citation type="journal article" date="2010" name="DNA Res.">
        <title>Bacterial lifestyle in a deep-sea hydrothermal vent chimney revealed by the genome sequence of the thermophilic bacterium Deferribacter desulfuricans SSM1.</title>
        <authorList>
            <person name="Takaki Y."/>
            <person name="Shimamura S."/>
            <person name="Nakagawa S."/>
            <person name="Fukuhara Y."/>
            <person name="Horikawa H."/>
            <person name="Ankai A."/>
            <person name="Harada T."/>
            <person name="Hosoyama A."/>
            <person name="Oguchi A."/>
            <person name="Fukui S."/>
            <person name="Fujita N."/>
            <person name="Takami H."/>
            <person name="Takai K."/>
        </authorList>
    </citation>
    <scope>NUCLEOTIDE SEQUENCE [LARGE SCALE GENOMIC DNA]</scope>
    <source>
        <strain evidence="12">DSM 14783 / JCM 11476 / NBRC 101012 / SSM1</strain>
    </source>
</reference>
<evidence type="ECO:0000259" key="10">
    <source>
        <dbReference type="PROSITE" id="PS50165"/>
    </source>
</evidence>
<dbReference type="EMBL" id="AP011529">
    <property type="protein sequence ID" value="BAI81303.1"/>
    <property type="molecule type" value="Genomic_DNA"/>
</dbReference>
<name>D3P9B3_DEFDS</name>
<evidence type="ECO:0000256" key="6">
    <source>
        <dbReference type="ARBA" id="ARBA00023236"/>
    </source>
</evidence>
<dbReference type="NCBIfam" id="TIGR00194">
    <property type="entry name" value="uvrC"/>
    <property type="match status" value="1"/>
</dbReference>
<dbReference type="GO" id="GO:0003677">
    <property type="term" value="F:DNA binding"/>
    <property type="evidence" value="ECO:0007669"/>
    <property type="project" value="UniProtKB-UniRule"/>
</dbReference>
<dbReference type="GO" id="GO:0009381">
    <property type="term" value="F:excinuclease ABC activity"/>
    <property type="evidence" value="ECO:0007669"/>
    <property type="project" value="UniProtKB-UniRule"/>
</dbReference>
<sequence>MLDFFNMKKFDFNTIPEKPGVYIFLDKNSTPLYIGKAKNLRNRVKSYFTNNLNLKTEIMVQKAFDIKYIITKNEVEALLLEANLIKKEKPKYNILLKDSKSYPYLEITAHEYPKIKISRKISSDSTYLGPFVNVSDLREILRELLKLFPIRTCSEQTFKKGKSCINYQIKRCTAPCEGLISKEEYMSLVDNIISVFKGKTKNLLEYFEEKMILHSKKLEFEKAAEYRDKINGLKKLSLNQHIVYKTDANIDILYFKTIYEQYSGLLIIFIRNGKIIGVDREIFNSQIYQDDIPGFIIQFYTKNKILPEKISIIINNNYFTDRLLEDTLKEFKKNIKLTKSIKKDILDFADKNLQIFFETELSKKIKSKDLFEHLAKKCHLPNDINTIECIDISHLYGKNTVGVSIFFENGSFNKNRYRRYKIKSANNDDFLAIHEIFRRKALNIMKNKEEQADLYIIDGGKGQLQSAIRAFKEQNIQANFISIAKGRSKDEPNNNLSKEEVYIPGRKNPINFKKDDPVLLLIQKLRDEAHRFAIEYQRKLALKDLTSSPLLQIKGVGEKTIKKVLKEFPDIYTNSNITSEELSKKCKISKKVAEDIVNFLRTFQGNSS</sequence>
<comment type="subcellular location">
    <subcellularLocation>
        <location evidence="7">Cytoplasm</location>
    </subcellularLocation>
</comment>
<dbReference type="InterPro" id="IPR047296">
    <property type="entry name" value="GIY-YIG_UvrC_Cho"/>
</dbReference>
<keyword evidence="3 7" id="KW-0228">DNA excision</keyword>
<dbReference type="PROSITE" id="PS50151">
    <property type="entry name" value="UVR"/>
    <property type="match status" value="1"/>
</dbReference>
<dbReference type="Pfam" id="PF01541">
    <property type="entry name" value="GIY-YIG"/>
    <property type="match status" value="1"/>
</dbReference>
<dbReference type="FunFam" id="3.40.1440.10:FF:000001">
    <property type="entry name" value="UvrABC system protein C"/>
    <property type="match status" value="1"/>
</dbReference>
<dbReference type="Pfam" id="PF22920">
    <property type="entry name" value="UvrC_RNaseH"/>
    <property type="match status" value="1"/>
</dbReference>
<keyword evidence="2 7" id="KW-0227">DNA damage</keyword>
<dbReference type="AlphaFoldDB" id="D3P9B3"/>
<dbReference type="GO" id="GO:0009432">
    <property type="term" value="P:SOS response"/>
    <property type="evidence" value="ECO:0007669"/>
    <property type="project" value="UniProtKB-UniRule"/>
</dbReference>
<dbReference type="InterPro" id="IPR004791">
    <property type="entry name" value="UvrC"/>
</dbReference>
<keyword evidence="6 7" id="KW-0742">SOS response</keyword>
<protein>
    <recommendedName>
        <fullName evidence="7">UvrABC system protein C</fullName>
        <shortName evidence="7">Protein UvrC</shortName>
    </recommendedName>
    <alternativeName>
        <fullName evidence="7">Excinuclease ABC subunit C</fullName>
    </alternativeName>
</protein>
<dbReference type="SUPFAM" id="SSF46600">
    <property type="entry name" value="C-terminal UvrC-binding domain of UvrB"/>
    <property type="match status" value="1"/>
</dbReference>
<evidence type="ECO:0000256" key="5">
    <source>
        <dbReference type="ARBA" id="ARBA00023204"/>
    </source>
</evidence>
<accession>D3P9B3</accession>
<dbReference type="GO" id="GO:0005737">
    <property type="term" value="C:cytoplasm"/>
    <property type="evidence" value="ECO:0007669"/>
    <property type="project" value="UniProtKB-SubCell"/>
</dbReference>
<dbReference type="InterPro" id="IPR050066">
    <property type="entry name" value="UvrABC_protein_C"/>
</dbReference>
<dbReference type="PROSITE" id="PS50165">
    <property type="entry name" value="UVRC"/>
    <property type="match status" value="1"/>
</dbReference>
<dbReference type="HAMAP" id="MF_00203">
    <property type="entry name" value="UvrC"/>
    <property type="match status" value="1"/>
</dbReference>
<dbReference type="SMART" id="SM00278">
    <property type="entry name" value="HhH1"/>
    <property type="match status" value="2"/>
</dbReference>
<proteinExistence type="inferred from homology"/>
<evidence type="ECO:0000256" key="7">
    <source>
        <dbReference type="HAMAP-Rule" id="MF_00203"/>
    </source>
</evidence>
<dbReference type="HOGENOM" id="CLU_014841_3_1_0"/>
<dbReference type="PROSITE" id="PS50164">
    <property type="entry name" value="GIY_YIG"/>
    <property type="match status" value="1"/>
</dbReference>
<dbReference type="KEGG" id="ddf:DEFDS_1848"/>
<dbReference type="GO" id="GO:0006289">
    <property type="term" value="P:nucleotide-excision repair"/>
    <property type="evidence" value="ECO:0007669"/>
    <property type="project" value="UniProtKB-UniRule"/>
</dbReference>
<dbReference type="InterPro" id="IPR038476">
    <property type="entry name" value="UvrC_RNase_H_dom_sf"/>
</dbReference>
<feature type="domain" description="UVR" evidence="8">
    <location>
        <begin position="201"/>
        <end position="236"/>
    </location>
</feature>
<keyword evidence="12" id="KW-1185">Reference proteome</keyword>
<dbReference type="InterPro" id="IPR010994">
    <property type="entry name" value="RuvA_2-like"/>
</dbReference>
<comment type="subunit">
    <text evidence="7">Interacts with UvrB in an incision complex.</text>
</comment>
<comment type="similarity">
    <text evidence="7">Belongs to the UvrC family.</text>
</comment>
<evidence type="ECO:0000256" key="1">
    <source>
        <dbReference type="ARBA" id="ARBA00022490"/>
    </source>
</evidence>
<dbReference type="Gene3D" id="3.30.420.340">
    <property type="entry name" value="UvrC, RNAse H endonuclease domain"/>
    <property type="match status" value="1"/>
</dbReference>